<evidence type="ECO:0000313" key="22">
    <source>
        <dbReference type="EMBL" id="ODH21991.1"/>
    </source>
</evidence>
<keyword evidence="21" id="KW-0472">Membrane</keyword>
<evidence type="ECO:0000256" key="13">
    <source>
        <dbReference type="ARBA" id="ARBA00043721"/>
    </source>
</evidence>
<dbReference type="InterPro" id="IPR000560">
    <property type="entry name" value="His_Pase_clade-2"/>
</dbReference>
<accession>A0A1D2JA00</accession>
<proteinExistence type="inferred from homology"/>
<dbReference type="InterPro" id="IPR016274">
    <property type="entry name" value="Histidine_acid_Pase_euk"/>
</dbReference>
<comment type="caution">
    <text evidence="22">The sequence shown here is derived from an EMBL/GenBank/DDBJ whole genome shotgun (WGS) entry which is preliminary data.</text>
</comment>
<comment type="catalytic activity">
    <reaction evidence="11">
        <text>1D-myo-inositol 1,2,5,6-tetrakisphosphate + H2O = 1D-myo-inositol 1,2,6-trisphosphate + phosphate</text>
        <dbReference type="Rhea" id="RHEA:77119"/>
        <dbReference type="ChEBI" id="CHEBI:15377"/>
        <dbReference type="ChEBI" id="CHEBI:43474"/>
        <dbReference type="ChEBI" id="CHEBI:195535"/>
        <dbReference type="ChEBI" id="CHEBI:195537"/>
    </reaction>
    <physiologicalReaction direction="left-to-right" evidence="11">
        <dbReference type="Rhea" id="RHEA:77120"/>
    </physiologicalReaction>
</comment>
<feature type="region of interest" description="Disordered" evidence="20">
    <location>
        <begin position="12"/>
        <end position="39"/>
    </location>
</feature>
<keyword evidence="5" id="KW-0964">Secreted</keyword>
<dbReference type="SUPFAM" id="SSF53254">
    <property type="entry name" value="Phosphoglycerate mutase-like"/>
    <property type="match status" value="1"/>
</dbReference>
<feature type="transmembrane region" description="Helical" evidence="21">
    <location>
        <begin position="58"/>
        <end position="80"/>
    </location>
</feature>
<sequence length="528" mass="58644">MEANDRTALLALHDADDESERGVESRASPSSPDVGDSDRRRWTRCSLKDRGSYLQDRCVAVSAVLILMLICGGFIVAFVYKSSGRGLVCTTVQNGYQCHQEYSQHWGQYTPFFSLRTTSEISPDIPVGCTITFVQVLSRHGARYPTKKKSATYSQLIKRIQDHTKTYIGEFAVLETFNYQLQTDDLTPFGESQLTDSGIKFYRRYQHLTKKSKIFIRASGSPRVIVSAEKFIEGFYQEKLRDPTATDRDAKPSVAVILSEDPGSNNTLEHGNCDLFEEIKPSHIVQKQFAKVFASPILNRFSSHLIGSNLDIADIVHLMDLCSFHTVAFTPDARSISPLCNLFSNEEWTQYDYCNTLGKYYGFGAGNPLGASQGVGFVNELISRLTNKPVSDSTSVNHTLDSDPKTFPLGLPLYADFGHDNTMTSIFTALGVFNGTQPLSNSTVQGPNETKGFSAAWIVPFAARAYIEKMECDSTPVAREPLVRVVINDRVVPLHGCKVDSLGRCRLKDFVEGLSYARAGGDWEKCSI</sequence>
<dbReference type="PANTHER" id="PTHR20963">
    <property type="entry name" value="MULTIPLE INOSITOL POLYPHOSPHATE PHOSPHATASE-RELATED"/>
    <property type="match status" value="1"/>
</dbReference>
<evidence type="ECO:0000256" key="6">
    <source>
        <dbReference type="ARBA" id="ARBA00022801"/>
    </source>
</evidence>
<comment type="catalytic activity">
    <reaction evidence="15">
        <text>1D-myo-inositol hexakisphosphate + H2O = 1D-myo-inositol 1,2,4,5,6-pentakisphosphate + phosphate</text>
        <dbReference type="Rhea" id="RHEA:16989"/>
        <dbReference type="ChEBI" id="CHEBI:15377"/>
        <dbReference type="ChEBI" id="CHEBI:43474"/>
        <dbReference type="ChEBI" id="CHEBI:57798"/>
        <dbReference type="ChEBI" id="CHEBI:58130"/>
        <dbReference type="EC" id="3.1.3.8"/>
    </reaction>
    <physiologicalReaction direction="left-to-right" evidence="15">
        <dbReference type="Rhea" id="RHEA:16990"/>
    </physiologicalReaction>
</comment>
<feature type="disulfide bond" evidence="19">
    <location>
        <begin position="129"/>
        <end position="472"/>
    </location>
</feature>
<feature type="disulfide bond" evidence="19">
    <location>
        <begin position="273"/>
        <end position="526"/>
    </location>
</feature>
<dbReference type="AlphaFoldDB" id="A0A1D2JA00"/>
<comment type="subcellular location">
    <subcellularLocation>
        <location evidence="1">Secreted</location>
    </subcellularLocation>
</comment>
<organism evidence="22 23">
    <name type="scientific">Paracoccidioides brasiliensis</name>
    <dbReference type="NCBI Taxonomy" id="121759"/>
    <lineage>
        <taxon>Eukaryota</taxon>
        <taxon>Fungi</taxon>
        <taxon>Dikarya</taxon>
        <taxon>Ascomycota</taxon>
        <taxon>Pezizomycotina</taxon>
        <taxon>Eurotiomycetes</taxon>
        <taxon>Eurotiomycetidae</taxon>
        <taxon>Onygenales</taxon>
        <taxon>Ajellomycetaceae</taxon>
        <taxon>Paracoccidioides</taxon>
    </lineage>
</organism>
<evidence type="ECO:0000256" key="21">
    <source>
        <dbReference type="SAM" id="Phobius"/>
    </source>
</evidence>
<dbReference type="GO" id="GO:0005576">
    <property type="term" value="C:extracellular region"/>
    <property type="evidence" value="ECO:0007669"/>
    <property type="project" value="UniProtKB-SubCell"/>
</dbReference>
<comment type="similarity">
    <text evidence="2">Belongs to the histidine acid phosphatase family.</text>
</comment>
<dbReference type="EMBL" id="LZYO01000255">
    <property type="protein sequence ID" value="ODH21991.1"/>
    <property type="molecule type" value="Genomic_DNA"/>
</dbReference>
<evidence type="ECO:0000256" key="20">
    <source>
        <dbReference type="SAM" id="MobiDB-lite"/>
    </source>
</evidence>
<evidence type="ECO:0000256" key="12">
    <source>
        <dbReference type="ARBA" id="ARBA00043675"/>
    </source>
</evidence>
<dbReference type="Gene3D" id="3.40.50.1240">
    <property type="entry name" value="Phosphoglycerate mutase-like"/>
    <property type="match status" value="1"/>
</dbReference>
<evidence type="ECO:0000256" key="3">
    <source>
        <dbReference type="ARBA" id="ARBA00011245"/>
    </source>
</evidence>
<evidence type="ECO:0000256" key="9">
    <source>
        <dbReference type="ARBA" id="ARBA00041857"/>
    </source>
</evidence>
<evidence type="ECO:0000256" key="11">
    <source>
        <dbReference type="ARBA" id="ARBA00043670"/>
    </source>
</evidence>
<keyword evidence="8" id="KW-0325">Glycoprotein</keyword>
<dbReference type="GO" id="GO:0016158">
    <property type="term" value="F:inositol hexakisphosphate 3-phosphatase activity"/>
    <property type="evidence" value="ECO:0007669"/>
    <property type="project" value="UniProtKB-EC"/>
</dbReference>
<dbReference type="InterPro" id="IPR033379">
    <property type="entry name" value="Acid_Pase_AS"/>
</dbReference>
<feature type="active site" description="Proton donor" evidence="18">
    <location>
        <position position="420"/>
    </location>
</feature>
<comment type="catalytic activity">
    <reaction evidence="13">
        <text>1D-myo-inositol 1,2,6-trisphosphate + H2O = 1D-myo-inositol 1,2-bisphosphate + phosphate</text>
        <dbReference type="Rhea" id="RHEA:77131"/>
        <dbReference type="ChEBI" id="CHEBI:15377"/>
        <dbReference type="ChEBI" id="CHEBI:43474"/>
        <dbReference type="ChEBI" id="CHEBI:195537"/>
        <dbReference type="ChEBI" id="CHEBI:195539"/>
    </reaction>
    <physiologicalReaction direction="left-to-right" evidence="13">
        <dbReference type="Rhea" id="RHEA:77132"/>
    </physiologicalReaction>
</comment>
<evidence type="ECO:0000256" key="18">
    <source>
        <dbReference type="PIRSR" id="PIRSR000894-1"/>
    </source>
</evidence>
<comment type="catalytic activity">
    <reaction evidence="12">
        <text>1D-myo-inositol 1,2-bisphosphate + H2O = 1D-myo-inositol 2-phosphate + phosphate</text>
        <dbReference type="Rhea" id="RHEA:77135"/>
        <dbReference type="ChEBI" id="CHEBI:15377"/>
        <dbReference type="ChEBI" id="CHEBI:43474"/>
        <dbReference type="ChEBI" id="CHEBI:84142"/>
        <dbReference type="ChEBI" id="CHEBI:195539"/>
    </reaction>
    <physiologicalReaction direction="left-to-right" evidence="12">
        <dbReference type="Rhea" id="RHEA:77136"/>
    </physiologicalReaction>
</comment>
<evidence type="ECO:0000256" key="14">
    <source>
        <dbReference type="ARBA" id="ARBA00043748"/>
    </source>
</evidence>
<evidence type="ECO:0000256" key="4">
    <source>
        <dbReference type="ARBA" id="ARBA00012632"/>
    </source>
</evidence>
<dbReference type="Proteomes" id="UP000242814">
    <property type="component" value="Unassembled WGS sequence"/>
</dbReference>
<evidence type="ECO:0000256" key="15">
    <source>
        <dbReference type="ARBA" id="ARBA00043788"/>
    </source>
</evidence>
<dbReference type="EC" id="3.1.3.8" evidence="4"/>
<feature type="disulfide bond" evidence="19">
    <location>
        <begin position="497"/>
        <end position="505"/>
    </location>
</feature>
<name>A0A1D2JA00_PARBR</name>
<dbReference type="GO" id="GO:0003993">
    <property type="term" value="F:acid phosphatase activity"/>
    <property type="evidence" value="ECO:0007669"/>
    <property type="project" value="TreeGrafter"/>
</dbReference>
<dbReference type="PROSITE" id="PS00778">
    <property type="entry name" value="HIS_ACID_PHOSPHAT_2"/>
    <property type="match status" value="1"/>
</dbReference>
<evidence type="ECO:0000256" key="1">
    <source>
        <dbReference type="ARBA" id="ARBA00004613"/>
    </source>
</evidence>
<feature type="disulfide bond" evidence="19">
    <location>
        <begin position="322"/>
        <end position="340"/>
    </location>
</feature>
<evidence type="ECO:0000256" key="17">
    <source>
        <dbReference type="ARBA" id="ARBA00044262"/>
    </source>
</evidence>
<dbReference type="InterPro" id="IPR029033">
    <property type="entry name" value="His_PPase_superfam"/>
</dbReference>
<evidence type="ECO:0000256" key="19">
    <source>
        <dbReference type="PIRSR" id="PIRSR000894-2"/>
    </source>
</evidence>
<reference evidence="22 23" key="1">
    <citation type="submission" date="2016-06" db="EMBL/GenBank/DDBJ databases">
        <authorList>
            <person name="Kjaerup R.B."/>
            <person name="Dalgaard T.S."/>
            <person name="Juul-Madsen H.R."/>
        </authorList>
    </citation>
    <scope>NUCLEOTIDE SEQUENCE [LARGE SCALE GENOMIC DNA]</scope>
    <source>
        <strain evidence="22 23">Pb300</strain>
    </source>
</reference>
<dbReference type="PANTHER" id="PTHR20963:SF24">
    <property type="entry name" value="3-PHYTASE B"/>
    <property type="match status" value="1"/>
</dbReference>
<dbReference type="PIRSF" id="PIRSF000894">
    <property type="entry name" value="Acid_phosphatase"/>
    <property type="match status" value="1"/>
</dbReference>
<evidence type="ECO:0000256" key="10">
    <source>
        <dbReference type="ARBA" id="ARBA00042300"/>
    </source>
</evidence>
<keyword evidence="7 19" id="KW-1015">Disulfide bond</keyword>
<dbReference type="PROSITE" id="PS00616">
    <property type="entry name" value="HIS_ACID_PHOSPHAT_1"/>
    <property type="match status" value="1"/>
</dbReference>
<protein>
    <recommendedName>
        <fullName evidence="16">Phytase A</fullName>
        <ecNumber evidence="4">3.1.3.8</ecNumber>
    </recommendedName>
    <alternativeName>
        <fullName evidence="17">Histidine acid phosphatase phyA</fullName>
    </alternativeName>
    <alternativeName>
        <fullName evidence="10">Myo-inositol hexakisphosphate phosphohydrolase A</fullName>
    </alternativeName>
    <alternativeName>
        <fullName evidence="9">Myo-inositol-hexaphosphate 3-phosphohydrolase A</fullName>
    </alternativeName>
</protein>
<comment type="subunit">
    <text evidence="3">Monomer.</text>
</comment>
<gene>
    <name evidence="22" type="ORF">ACO22_05588</name>
</gene>
<evidence type="ECO:0000256" key="7">
    <source>
        <dbReference type="ARBA" id="ARBA00023157"/>
    </source>
</evidence>
<dbReference type="Pfam" id="PF00328">
    <property type="entry name" value="His_Phos_2"/>
    <property type="match status" value="1"/>
</dbReference>
<keyword evidence="6" id="KW-0378">Hydrolase</keyword>
<dbReference type="VEuPathDB" id="FungiDB:PABG_00668"/>
<dbReference type="CDD" id="cd07061">
    <property type="entry name" value="HP_HAP_like"/>
    <property type="match status" value="1"/>
</dbReference>
<evidence type="ECO:0000313" key="23">
    <source>
        <dbReference type="Proteomes" id="UP000242814"/>
    </source>
</evidence>
<feature type="active site" description="Nucleophile" evidence="18">
    <location>
        <position position="140"/>
    </location>
</feature>
<evidence type="ECO:0000256" key="5">
    <source>
        <dbReference type="ARBA" id="ARBA00022525"/>
    </source>
</evidence>
<dbReference type="VEuPathDB" id="FungiDB:PADG_03103"/>
<evidence type="ECO:0000256" key="16">
    <source>
        <dbReference type="ARBA" id="ARBA00044106"/>
    </source>
</evidence>
<keyword evidence="21" id="KW-1133">Transmembrane helix</keyword>
<comment type="catalytic activity">
    <reaction evidence="14">
        <text>1D-myo-inositol 1,2,4,5,6-pentakisphosphate + H2O = 1D-myo-inositol 1,2,5,6-tetrakisphosphate + phosphate</text>
        <dbReference type="Rhea" id="RHEA:77115"/>
        <dbReference type="ChEBI" id="CHEBI:15377"/>
        <dbReference type="ChEBI" id="CHEBI:43474"/>
        <dbReference type="ChEBI" id="CHEBI:57798"/>
        <dbReference type="ChEBI" id="CHEBI:195535"/>
    </reaction>
    <physiologicalReaction direction="left-to-right" evidence="14">
        <dbReference type="Rhea" id="RHEA:77116"/>
    </physiologicalReaction>
</comment>
<evidence type="ECO:0000256" key="2">
    <source>
        <dbReference type="ARBA" id="ARBA00005375"/>
    </source>
</evidence>
<feature type="disulfide bond" evidence="19">
    <location>
        <begin position="89"/>
        <end position="98"/>
    </location>
</feature>
<evidence type="ECO:0000256" key="8">
    <source>
        <dbReference type="ARBA" id="ARBA00023180"/>
    </source>
</evidence>
<keyword evidence="21" id="KW-0812">Transmembrane</keyword>